<organism evidence="1 2">
    <name type="scientific">Coleophoma cylindrospora</name>
    <dbReference type="NCBI Taxonomy" id="1849047"/>
    <lineage>
        <taxon>Eukaryota</taxon>
        <taxon>Fungi</taxon>
        <taxon>Dikarya</taxon>
        <taxon>Ascomycota</taxon>
        <taxon>Pezizomycotina</taxon>
        <taxon>Leotiomycetes</taxon>
        <taxon>Helotiales</taxon>
        <taxon>Dermateaceae</taxon>
        <taxon>Coleophoma</taxon>
    </lineage>
</organism>
<dbReference type="Gene3D" id="3.40.50.720">
    <property type="entry name" value="NAD(P)-binding Rossmann-like Domain"/>
    <property type="match status" value="1"/>
</dbReference>
<evidence type="ECO:0000313" key="2">
    <source>
        <dbReference type="Proteomes" id="UP000256645"/>
    </source>
</evidence>
<keyword evidence="2" id="KW-1185">Reference proteome</keyword>
<dbReference type="SUPFAM" id="SSF51735">
    <property type="entry name" value="NAD(P)-binding Rossmann-fold domains"/>
    <property type="match status" value="1"/>
</dbReference>
<evidence type="ECO:0008006" key="3">
    <source>
        <dbReference type="Google" id="ProtNLM"/>
    </source>
</evidence>
<reference evidence="1 2" key="1">
    <citation type="journal article" date="2018" name="IMA Fungus">
        <title>IMA Genome-F 9: Draft genome sequence of Annulohypoxylon stygium, Aspergillus mulundensis, Berkeleyomyces basicola (syn. Thielaviopsis basicola), Ceratocystis smalleyi, two Cercospora beticola strains, Coleophoma cylindrospora, Fusarium fracticaudum, Phialophora cf. hyalina, and Morchella septimelata.</title>
        <authorList>
            <person name="Wingfield B.D."/>
            <person name="Bills G.F."/>
            <person name="Dong Y."/>
            <person name="Huang W."/>
            <person name="Nel W.J."/>
            <person name="Swalarsk-Parry B.S."/>
            <person name="Vaghefi N."/>
            <person name="Wilken P.M."/>
            <person name="An Z."/>
            <person name="de Beer Z.W."/>
            <person name="De Vos L."/>
            <person name="Chen L."/>
            <person name="Duong T.A."/>
            <person name="Gao Y."/>
            <person name="Hammerbacher A."/>
            <person name="Kikkert J.R."/>
            <person name="Li Y."/>
            <person name="Li H."/>
            <person name="Li K."/>
            <person name="Li Q."/>
            <person name="Liu X."/>
            <person name="Ma X."/>
            <person name="Naidoo K."/>
            <person name="Pethybridge S.J."/>
            <person name="Sun J."/>
            <person name="Steenkamp E.T."/>
            <person name="van der Nest M.A."/>
            <person name="van Wyk S."/>
            <person name="Wingfield M.J."/>
            <person name="Xiong C."/>
            <person name="Yue Q."/>
            <person name="Zhang X."/>
        </authorList>
    </citation>
    <scope>NUCLEOTIDE SEQUENCE [LARGE SCALE GENOMIC DNA]</scope>
    <source>
        <strain evidence="1 2">BP6252</strain>
    </source>
</reference>
<gene>
    <name evidence="1" type="ORF">BP6252_08225</name>
</gene>
<evidence type="ECO:0000313" key="1">
    <source>
        <dbReference type="EMBL" id="RDW69205.1"/>
    </source>
</evidence>
<dbReference type="OrthoDB" id="2735536at2759"/>
<accession>A0A3D8R585</accession>
<name>A0A3D8R585_9HELO</name>
<dbReference type="STRING" id="1849047.A0A3D8R585"/>
<dbReference type="EMBL" id="PDLM01000009">
    <property type="protein sequence ID" value="RDW69205.1"/>
    <property type="molecule type" value="Genomic_DNA"/>
</dbReference>
<protein>
    <recommendedName>
        <fullName evidence="3">3-beta hydroxysteroid dehydrogenase/isomerase domain-containing protein</fullName>
    </recommendedName>
</protein>
<dbReference type="InterPro" id="IPR036291">
    <property type="entry name" value="NAD(P)-bd_dom_sf"/>
</dbReference>
<proteinExistence type="predicted"/>
<comment type="caution">
    <text evidence="1">The sequence shown here is derived from an EMBL/GenBank/DDBJ whole genome shotgun (WGS) entry which is preliminary data.</text>
</comment>
<dbReference type="AlphaFoldDB" id="A0A3D8R585"/>
<sequence>MLCVLGLLGVTSKGGNTNRFKGTVRDEAKRKYIERSFHTRHSASLSSAFIVPDVNLEGACDTVILGCSGIVHTASEMCMQPDITKAVIAVVHGVTSLLDSAVRTPSVKRFLYTSNCNAAAAPKANVRIQITPELWNEDSLKDVMAEAP</sequence>
<dbReference type="Proteomes" id="UP000256645">
    <property type="component" value="Unassembled WGS sequence"/>
</dbReference>